<accession>A0AAW2WGA3</accession>
<protein>
    <submittedName>
        <fullName evidence="2">Uncharacterized protein</fullName>
    </submittedName>
</protein>
<feature type="compositionally biased region" description="Basic and acidic residues" evidence="1">
    <location>
        <begin position="126"/>
        <end position="141"/>
    </location>
</feature>
<feature type="region of interest" description="Disordered" evidence="1">
    <location>
        <begin position="117"/>
        <end position="141"/>
    </location>
</feature>
<proteinExistence type="predicted"/>
<dbReference type="AlphaFoldDB" id="A0AAW2WGA3"/>
<comment type="caution">
    <text evidence="2">The sequence shown here is derived from an EMBL/GenBank/DDBJ whole genome shotgun (WGS) entry which is preliminary data.</text>
</comment>
<evidence type="ECO:0000313" key="2">
    <source>
        <dbReference type="EMBL" id="KAL0440433.1"/>
    </source>
</evidence>
<gene>
    <name evidence="2" type="ORF">Slati_2526300</name>
</gene>
<dbReference type="EMBL" id="JACGWN010000008">
    <property type="protein sequence ID" value="KAL0440433.1"/>
    <property type="molecule type" value="Genomic_DNA"/>
</dbReference>
<reference evidence="2" key="1">
    <citation type="submission" date="2020-06" db="EMBL/GenBank/DDBJ databases">
        <authorList>
            <person name="Li T."/>
            <person name="Hu X."/>
            <person name="Zhang T."/>
            <person name="Song X."/>
            <person name="Zhang H."/>
            <person name="Dai N."/>
            <person name="Sheng W."/>
            <person name="Hou X."/>
            <person name="Wei L."/>
        </authorList>
    </citation>
    <scope>NUCLEOTIDE SEQUENCE</scope>
    <source>
        <strain evidence="2">KEN1</strain>
        <tissue evidence="2">Leaf</tissue>
    </source>
</reference>
<dbReference type="Pfam" id="PF14223">
    <property type="entry name" value="Retrotran_gag_2"/>
    <property type="match status" value="1"/>
</dbReference>
<organism evidence="2">
    <name type="scientific">Sesamum latifolium</name>
    <dbReference type="NCBI Taxonomy" id="2727402"/>
    <lineage>
        <taxon>Eukaryota</taxon>
        <taxon>Viridiplantae</taxon>
        <taxon>Streptophyta</taxon>
        <taxon>Embryophyta</taxon>
        <taxon>Tracheophyta</taxon>
        <taxon>Spermatophyta</taxon>
        <taxon>Magnoliopsida</taxon>
        <taxon>eudicotyledons</taxon>
        <taxon>Gunneridae</taxon>
        <taxon>Pentapetalae</taxon>
        <taxon>asterids</taxon>
        <taxon>lamiids</taxon>
        <taxon>Lamiales</taxon>
        <taxon>Pedaliaceae</taxon>
        <taxon>Sesamum</taxon>
    </lineage>
</organism>
<name>A0AAW2WGA3_9LAMI</name>
<sequence>MIDGLSIQKHGVKMLPIVDKLKDLSADLKKETHVDMILQSLPPSFDPFIMNYNMNGLEKVIDELINILIQYEAMTEKSASSVLFEEASTSRAKGKGARCWKRKKDETELAAANVLNTPITPLGEGNGKEYKAKTDDPKAKR</sequence>
<evidence type="ECO:0000256" key="1">
    <source>
        <dbReference type="SAM" id="MobiDB-lite"/>
    </source>
</evidence>
<reference evidence="2" key="2">
    <citation type="journal article" date="2024" name="Plant">
        <title>Genomic evolution and insights into agronomic trait innovations of Sesamum species.</title>
        <authorList>
            <person name="Miao H."/>
            <person name="Wang L."/>
            <person name="Qu L."/>
            <person name="Liu H."/>
            <person name="Sun Y."/>
            <person name="Le M."/>
            <person name="Wang Q."/>
            <person name="Wei S."/>
            <person name="Zheng Y."/>
            <person name="Lin W."/>
            <person name="Duan Y."/>
            <person name="Cao H."/>
            <person name="Xiong S."/>
            <person name="Wang X."/>
            <person name="Wei L."/>
            <person name="Li C."/>
            <person name="Ma Q."/>
            <person name="Ju M."/>
            <person name="Zhao R."/>
            <person name="Li G."/>
            <person name="Mu C."/>
            <person name="Tian Q."/>
            <person name="Mei H."/>
            <person name="Zhang T."/>
            <person name="Gao T."/>
            <person name="Zhang H."/>
        </authorList>
    </citation>
    <scope>NUCLEOTIDE SEQUENCE</scope>
    <source>
        <strain evidence="2">KEN1</strain>
    </source>
</reference>